<evidence type="ECO:0000313" key="12">
    <source>
        <dbReference type="Proteomes" id="UP001241748"/>
    </source>
</evidence>
<gene>
    <name evidence="11" type="ORF">P5G62_010970</name>
</gene>
<feature type="domain" description="GH18" evidence="10">
    <location>
        <begin position="237"/>
        <end position="602"/>
    </location>
</feature>
<evidence type="ECO:0000256" key="1">
    <source>
        <dbReference type="ARBA" id="ARBA00000822"/>
    </source>
</evidence>
<dbReference type="RefSeq" id="WP_306074277.1">
    <property type="nucleotide sequence ID" value="NZ_JAROBZ020000001.1"/>
</dbReference>
<sequence length="603" mass="66492">MKPRFQNCFKIFIVFFLVLISLTSNFTLAEAAKRDRTAPTAPTNLRSAGITSSSVSLTWTSSTDDSGVKGYDVYKNNSYIGNTASTSYTLENLSSNTSYSFYIKARDASGNVSAASNTINVTTSAAAVDTPPQVSNFQVSPIAIDGQTIGGTVTLSVSASDDKGISKVEFYSNNGGYLIGTRTSAPYSVNWATDPWVPDGSQTLKVIVYDTANQTAQVSKTVIVKNTVTPEPEPTAYKRVGYYTGWSTYSNFQPADIDASKLTHINYAFANISSDGKIALGDPMADVEKPFPGDTADQPYKGNFYQLTKLKQQYPHLKTLISVGGWTWSEKFSDVALTEQSRTIFAESCLQFLLKYGFDGVDLDWEYPVGGGEADNINRPDDKQNFTLLLKKIRETLDAQSARDGKTYLLTIAAGAGSSYAANTELNLIHQYVDYIQLMTYDIHGSWESITGMNAPLYRDPESRFTWEWSVQDTINLYLNKGVPANKLIMGVPFYGRAYNQVTNSNNGLYQSFTGGGSAISYANLEASYVNKNGFIRYWEPDSKVPWLFNGSQFISYDDTESMGYKTSFIKANSLGGAMMWELSQDPNRVLLSKIYDDLKSDI</sequence>
<keyword evidence="12" id="KW-1185">Reference proteome</keyword>
<evidence type="ECO:0000256" key="5">
    <source>
        <dbReference type="ARBA" id="ARBA00023024"/>
    </source>
</evidence>
<name>A0ABV4YRZ6_9BACI</name>
<dbReference type="Pfam" id="PF00041">
    <property type="entry name" value="fn3"/>
    <property type="match status" value="1"/>
</dbReference>
<dbReference type="SMART" id="SM00060">
    <property type="entry name" value="FN3"/>
    <property type="match status" value="1"/>
</dbReference>
<dbReference type="InterPro" id="IPR036116">
    <property type="entry name" value="FN3_sf"/>
</dbReference>
<dbReference type="CDD" id="cd06548">
    <property type="entry name" value="GH18_chitinase"/>
    <property type="match status" value="1"/>
</dbReference>
<dbReference type="Pfam" id="PF00704">
    <property type="entry name" value="Glyco_hydro_18"/>
    <property type="match status" value="1"/>
</dbReference>
<proteinExistence type="inferred from homology"/>
<dbReference type="CDD" id="cd00063">
    <property type="entry name" value="FN3"/>
    <property type="match status" value="1"/>
</dbReference>
<keyword evidence="4 7" id="KW-0378">Hydrolase</keyword>
<evidence type="ECO:0000256" key="3">
    <source>
        <dbReference type="ARBA" id="ARBA00012729"/>
    </source>
</evidence>
<dbReference type="PANTHER" id="PTHR11177:SF317">
    <property type="entry name" value="CHITINASE 12-RELATED"/>
    <property type="match status" value="1"/>
</dbReference>
<comment type="similarity">
    <text evidence="2">Belongs to the glycosyl hydrolase 18 family. Chitinase class II subfamily.</text>
</comment>
<dbReference type="Proteomes" id="UP001241748">
    <property type="component" value="Unassembled WGS sequence"/>
</dbReference>
<evidence type="ECO:0000259" key="9">
    <source>
        <dbReference type="PROSITE" id="PS50853"/>
    </source>
</evidence>
<dbReference type="EMBL" id="JAROBZ020000001">
    <property type="protein sequence ID" value="MFB3167630.1"/>
    <property type="molecule type" value="Genomic_DNA"/>
</dbReference>
<dbReference type="InterPro" id="IPR003961">
    <property type="entry name" value="FN3_dom"/>
</dbReference>
<evidence type="ECO:0000256" key="4">
    <source>
        <dbReference type="ARBA" id="ARBA00022801"/>
    </source>
</evidence>
<dbReference type="PROSITE" id="PS50853">
    <property type="entry name" value="FN3"/>
    <property type="match status" value="1"/>
</dbReference>
<dbReference type="InterPro" id="IPR001223">
    <property type="entry name" value="Glyco_hydro18_cat"/>
</dbReference>
<comment type="caution">
    <text evidence="11">The sequence shown here is derived from an EMBL/GenBank/DDBJ whole genome shotgun (WGS) entry which is preliminary data.</text>
</comment>
<feature type="domain" description="Fibronectin type-III" evidence="9">
    <location>
        <begin position="41"/>
        <end position="126"/>
    </location>
</feature>
<keyword evidence="5" id="KW-0146">Chitin degradation</keyword>
<dbReference type="InterPro" id="IPR013783">
    <property type="entry name" value="Ig-like_fold"/>
</dbReference>
<dbReference type="InterPro" id="IPR029070">
    <property type="entry name" value="Chitinase_insertion_sf"/>
</dbReference>
<keyword evidence="6 7" id="KW-0326">Glycosidase</keyword>
<dbReference type="InterPro" id="IPR017853">
    <property type="entry name" value="GH"/>
</dbReference>
<evidence type="ECO:0000256" key="8">
    <source>
        <dbReference type="SAM" id="SignalP"/>
    </source>
</evidence>
<keyword evidence="8" id="KW-0732">Signal</keyword>
<dbReference type="Gene3D" id="3.20.20.80">
    <property type="entry name" value="Glycosidases"/>
    <property type="match status" value="1"/>
</dbReference>
<evidence type="ECO:0000313" key="11">
    <source>
        <dbReference type="EMBL" id="MFB3167630.1"/>
    </source>
</evidence>
<dbReference type="PANTHER" id="PTHR11177">
    <property type="entry name" value="CHITINASE"/>
    <property type="match status" value="1"/>
</dbReference>
<dbReference type="SMART" id="SM00636">
    <property type="entry name" value="Glyco_18"/>
    <property type="match status" value="1"/>
</dbReference>
<reference evidence="11 12" key="1">
    <citation type="submission" date="2024-05" db="EMBL/GenBank/DDBJ databases">
        <authorList>
            <person name="Venkateswaran K."/>
        </authorList>
    </citation>
    <scope>NUCLEOTIDE SEQUENCE [LARGE SCALE GENOMIC DNA]</scope>
    <source>
        <strain evidence="11 12">179-C4-2-HS</strain>
    </source>
</reference>
<evidence type="ECO:0000259" key="10">
    <source>
        <dbReference type="PROSITE" id="PS51910"/>
    </source>
</evidence>
<evidence type="ECO:0000256" key="6">
    <source>
        <dbReference type="ARBA" id="ARBA00023295"/>
    </source>
</evidence>
<dbReference type="SUPFAM" id="SSF49265">
    <property type="entry name" value="Fibronectin type III"/>
    <property type="match status" value="1"/>
</dbReference>
<dbReference type="Pfam" id="PF17957">
    <property type="entry name" value="Big_7"/>
    <property type="match status" value="1"/>
</dbReference>
<organism evidence="11 12">
    <name type="scientific">Neobacillus driksii</name>
    <dbReference type="NCBI Taxonomy" id="3035913"/>
    <lineage>
        <taxon>Bacteria</taxon>
        <taxon>Bacillati</taxon>
        <taxon>Bacillota</taxon>
        <taxon>Bacilli</taxon>
        <taxon>Bacillales</taxon>
        <taxon>Bacillaceae</taxon>
        <taxon>Neobacillus</taxon>
    </lineage>
</organism>
<dbReference type="GO" id="GO:0016787">
    <property type="term" value="F:hydrolase activity"/>
    <property type="evidence" value="ECO:0007669"/>
    <property type="project" value="UniProtKB-KW"/>
</dbReference>
<comment type="catalytic activity">
    <reaction evidence="1">
        <text>Random endo-hydrolysis of N-acetyl-beta-D-glucosaminide (1-&gt;4)-beta-linkages in chitin and chitodextrins.</text>
        <dbReference type="EC" id="3.2.1.14"/>
    </reaction>
</comment>
<dbReference type="InterPro" id="IPR001579">
    <property type="entry name" value="Glyco_hydro_18_chit_AS"/>
</dbReference>
<dbReference type="SUPFAM" id="SSF54556">
    <property type="entry name" value="Chitinase insertion domain"/>
    <property type="match status" value="1"/>
</dbReference>
<dbReference type="PROSITE" id="PS51910">
    <property type="entry name" value="GH18_2"/>
    <property type="match status" value="1"/>
</dbReference>
<dbReference type="Gene3D" id="3.10.50.10">
    <property type="match status" value="1"/>
</dbReference>
<dbReference type="Gene3D" id="2.60.40.10">
    <property type="entry name" value="Immunoglobulins"/>
    <property type="match status" value="2"/>
</dbReference>
<protein>
    <recommendedName>
        <fullName evidence="3">chitinase</fullName>
        <ecNumber evidence="3">3.2.1.14</ecNumber>
    </recommendedName>
</protein>
<feature type="signal peptide" evidence="8">
    <location>
        <begin position="1"/>
        <end position="29"/>
    </location>
</feature>
<dbReference type="InterPro" id="IPR050314">
    <property type="entry name" value="Glycosyl_Hydrlase_18"/>
</dbReference>
<dbReference type="InterPro" id="IPR011583">
    <property type="entry name" value="Chitinase_II/V-like_cat"/>
</dbReference>
<evidence type="ECO:0000256" key="7">
    <source>
        <dbReference type="RuleBase" id="RU000489"/>
    </source>
</evidence>
<dbReference type="EC" id="3.2.1.14" evidence="3"/>
<dbReference type="PROSITE" id="PS01095">
    <property type="entry name" value="GH18_1"/>
    <property type="match status" value="1"/>
</dbReference>
<evidence type="ECO:0000256" key="2">
    <source>
        <dbReference type="ARBA" id="ARBA00009121"/>
    </source>
</evidence>
<keyword evidence="5" id="KW-0624">Polysaccharide degradation</keyword>
<dbReference type="SUPFAM" id="SSF51445">
    <property type="entry name" value="(Trans)glycosidases"/>
    <property type="match status" value="1"/>
</dbReference>
<feature type="chain" id="PRO_5047223394" description="chitinase" evidence="8">
    <location>
        <begin position="30"/>
        <end position="603"/>
    </location>
</feature>
<keyword evidence="5" id="KW-0119">Carbohydrate metabolism</keyword>
<accession>A0ABV4YRZ6</accession>